<dbReference type="EMBL" id="MK072522">
    <property type="protein sequence ID" value="AYV86968.1"/>
    <property type="molecule type" value="Genomic_DNA"/>
</dbReference>
<protein>
    <submittedName>
        <fullName evidence="1">Uncharacterized protein</fullName>
    </submittedName>
</protein>
<proteinExistence type="predicted"/>
<name>A0A3G5AII7_9VIRU</name>
<accession>A0A3G5AII7</accession>
<organism evidence="1">
    <name type="scientific">Sylvanvirus sp</name>
    <dbReference type="NCBI Taxonomy" id="2487774"/>
    <lineage>
        <taxon>Viruses</taxon>
    </lineage>
</organism>
<sequence>MTLFSKGRRFTSSHHYIESTSSHTQVNKCFIEKTNAQSSDSKEILKALEIIEKKIDKLYQESLKLKDVENAFHNGDLRRCDTLP</sequence>
<gene>
    <name evidence="1" type="ORF">Sylvanvirus16_9</name>
</gene>
<evidence type="ECO:0000313" key="1">
    <source>
        <dbReference type="EMBL" id="AYV86968.1"/>
    </source>
</evidence>
<reference evidence="1" key="1">
    <citation type="submission" date="2018-10" db="EMBL/GenBank/DDBJ databases">
        <title>Hidden diversity of soil giant viruses.</title>
        <authorList>
            <person name="Schulz F."/>
            <person name="Alteio L."/>
            <person name="Goudeau D."/>
            <person name="Ryan E.M."/>
            <person name="Malmstrom R.R."/>
            <person name="Blanchard J."/>
            <person name="Woyke T."/>
        </authorList>
    </citation>
    <scope>NUCLEOTIDE SEQUENCE</scope>
    <source>
        <strain evidence="1">SYV1</strain>
    </source>
</reference>